<accession>A0A8J6MYE5</accession>
<comment type="caution">
    <text evidence="2">The sequence shown here is derived from an EMBL/GenBank/DDBJ whole genome shotgun (WGS) entry which is preliminary data.</text>
</comment>
<dbReference type="Proteomes" id="UP000650524">
    <property type="component" value="Unassembled WGS sequence"/>
</dbReference>
<reference evidence="2 3" key="1">
    <citation type="submission" date="2020-08" db="EMBL/GenBank/DDBJ databases">
        <title>Bridging the membrane lipid divide: bacteria of the FCB group superphylum have the potential to synthesize archaeal ether lipids.</title>
        <authorList>
            <person name="Villanueva L."/>
            <person name="Von Meijenfeldt F.A.B."/>
            <person name="Westbye A.B."/>
            <person name="Yadav S."/>
            <person name="Hopmans E.C."/>
            <person name="Dutilh B.E."/>
            <person name="Sinninghe Damste J.S."/>
        </authorList>
    </citation>
    <scope>NUCLEOTIDE SEQUENCE [LARGE SCALE GENOMIC DNA]</scope>
    <source>
        <strain evidence="2">NIOZ-UU27</strain>
    </source>
</reference>
<sequence>MLGVEEQKAAVADKAGPDATPGELGAALEELLPPLKTRKPKPCKEAMAQIRDLKWLSEFRVEIADLDRLIKKYKFKEALPLVESLKNKL</sequence>
<evidence type="ECO:0000313" key="2">
    <source>
        <dbReference type="EMBL" id="MBC8176043.1"/>
    </source>
</evidence>
<dbReference type="EMBL" id="JACNJD010000077">
    <property type="protein sequence ID" value="MBC8176043.1"/>
    <property type="molecule type" value="Genomic_DNA"/>
</dbReference>
<evidence type="ECO:0000256" key="1">
    <source>
        <dbReference type="SAM" id="MobiDB-lite"/>
    </source>
</evidence>
<proteinExistence type="predicted"/>
<name>A0A8J6MYE5_9DELT</name>
<dbReference type="AlphaFoldDB" id="A0A8J6MYE5"/>
<gene>
    <name evidence="2" type="ORF">H8E19_01455</name>
</gene>
<protein>
    <submittedName>
        <fullName evidence="2">Uncharacterized protein</fullName>
    </submittedName>
</protein>
<feature type="region of interest" description="Disordered" evidence="1">
    <location>
        <begin position="1"/>
        <end position="23"/>
    </location>
</feature>
<evidence type="ECO:0000313" key="3">
    <source>
        <dbReference type="Proteomes" id="UP000650524"/>
    </source>
</evidence>
<organism evidence="2 3">
    <name type="scientific">Candidatus Desulfacyla euxinica</name>
    <dbReference type="NCBI Taxonomy" id="2841693"/>
    <lineage>
        <taxon>Bacteria</taxon>
        <taxon>Deltaproteobacteria</taxon>
        <taxon>Candidatus Desulfacyla</taxon>
    </lineage>
</organism>